<feature type="transmembrane region" description="Helical" evidence="7">
    <location>
        <begin position="380"/>
        <end position="399"/>
    </location>
</feature>
<dbReference type="GO" id="GO:0022857">
    <property type="term" value="F:transmembrane transporter activity"/>
    <property type="evidence" value="ECO:0007669"/>
    <property type="project" value="InterPro"/>
</dbReference>
<keyword evidence="10" id="KW-1185">Reference proteome</keyword>
<dbReference type="InterPro" id="IPR010290">
    <property type="entry name" value="TM_effector"/>
</dbReference>
<dbReference type="AlphaFoldDB" id="A0A6V8SJ41"/>
<feature type="transmembrane region" description="Helical" evidence="7">
    <location>
        <begin position="315"/>
        <end position="337"/>
    </location>
</feature>
<evidence type="ECO:0000256" key="3">
    <source>
        <dbReference type="ARBA" id="ARBA00022475"/>
    </source>
</evidence>
<dbReference type="GO" id="GO:0005886">
    <property type="term" value="C:plasma membrane"/>
    <property type="evidence" value="ECO:0007669"/>
    <property type="project" value="UniProtKB-SubCell"/>
</dbReference>
<evidence type="ECO:0000256" key="6">
    <source>
        <dbReference type="ARBA" id="ARBA00023136"/>
    </source>
</evidence>
<keyword evidence="6 7" id="KW-0472">Membrane</keyword>
<keyword evidence="5 7" id="KW-1133">Transmembrane helix</keyword>
<dbReference type="Pfam" id="PF05977">
    <property type="entry name" value="MFS_3"/>
    <property type="match status" value="1"/>
</dbReference>
<proteinExistence type="predicted"/>
<dbReference type="InterPro" id="IPR036259">
    <property type="entry name" value="MFS_trans_sf"/>
</dbReference>
<organism evidence="9 10">
    <name type="scientific">Clostridium fungisolvens</name>
    <dbReference type="NCBI Taxonomy" id="1604897"/>
    <lineage>
        <taxon>Bacteria</taxon>
        <taxon>Bacillati</taxon>
        <taxon>Bacillota</taxon>
        <taxon>Clostridia</taxon>
        <taxon>Eubacteriales</taxon>
        <taxon>Clostridiaceae</taxon>
        <taxon>Clostridium</taxon>
    </lineage>
</organism>
<protein>
    <submittedName>
        <fullName evidence="9">Enterobactin exporter EntS</fullName>
    </submittedName>
</protein>
<feature type="transmembrane region" description="Helical" evidence="7">
    <location>
        <begin position="20"/>
        <end position="37"/>
    </location>
</feature>
<dbReference type="SUPFAM" id="SSF103473">
    <property type="entry name" value="MFS general substrate transporter"/>
    <property type="match status" value="1"/>
</dbReference>
<dbReference type="RefSeq" id="WP_183278622.1">
    <property type="nucleotide sequence ID" value="NZ_BLZR01000001.1"/>
</dbReference>
<evidence type="ECO:0000256" key="1">
    <source>
        <dbReference type="ARBA" id="ARBA00004651"/>
    </source>
</evidence>
<accession>A0A6V8SJ41</accession>
<evidence type="ECO:0000256" key="7">
    <source>
        <dbReference type="SAM" id="Phobius"/>
    </source>
</evidence>
<feature type="transmembrane region" description="Helical" evidence="7">
    <location>
        <begin position="262"/>
        <end position="282"/>
    </location>
</feature>
<dbReference type="PANTHER" id="PTHR23513:SF11">
    <property type="entry name" value="STAPHYLOFERRIN A TRANSPORTER"/>
    <property type="match status" value="1"/>
</dbReference>
<keyword evidence="4 7" id="KW-0812">Transmembrane</keyword>
<dbReference type="EMBL" id="BLZR01000001">
    <property type="protein sequence ID" value="GFP77239.1"/>
    <property type="molecule type" value="Genomic_DNA"/>
</dbReference>
<feature type="transmembrane region" description="Helical" evidence="7">
    <location>
        <begin position="349"/>
        <end position="368"/>
    </location>
</feature>
<sequence>MNKRGRFTLGALKHRDFRFFFMGSVVSLIGTWMQNAGQSWLVVTLTDSALKLSFVSALQFTPVLLFSLFAGALIDNYPKKKILLITQSIMGILAFILTFLVFTHQIQYWHILVLAAILGCCNAVDMPARQSFMIELVGKEDLMNAIALNSTVFNAARMVGPAVAGIMIKFFGFFICFLLNAISFIPLVYGIYMISVSGEPKQNAEKKNMMLDIKEGLKYVFNSKDILFTILLVFFVSTFAMNYSVLIPLLAKQVLNMDSDGYGYLMSAMGLGSMISAFTVATRSRGPKRKIMFLAGAVISIMLVFIGVFKDYGISIVTLFIAGVFNVLFSTTANSTIQLKSKNEFRGRVMSVYAMVFAGATPLGSLFEGVISKWLSVTDAFIISGVVTVIIGFIIYTLVMKQEKLDRELLN</sequence>
<keyword evidence="3" id="KW-1003">Cell membrane</keyword>
<name>A0A6V8SJ41_9CLOT</name>
<comment type="caution">
    <text evidence="9">The sequence shown here is derived from an EMBL/GenBank/DDBJ whole genome shotgun (WGS) entry which is preliminary data.</text>
</comment>
<feature type="transmembrane region" description="Helical" evidence="7">
    <location>
        <begin position="49"/>
        <end position="70"/>
    </location>
</feature>
<evidence type="ECO:0000256" key="5">
    <source>
        <dbReference type="ARBA" id="ARBA00022989"/>
    </source>
</evidence>
<dbReference type="Gene3D" id="1.20.1250.20">
    <property type="entry name" value="MFS general substrate transporter like domains"/>
    <property type="match status" value="1"/>
</dbReference>
<feature type="transmembrane region" description="Helical" evidence="7">
    <location>
        <begin position="226"/>
        <end position="250"/>
    </location>
</feature>
<dbReference type="PANTHER" id="PTHR23513">
    <property type="entry name" value="INTEGRAL MEMBRANE EFFLUX PROTEIN-RELATED"/>
    <property type="match status" value="1"/>
</dbReference>
<feature type="domain" description="Major facilitator superfamily (MFS) profile" evidence="8">
    <location>
        <begin position="16"/>
        <end position="403"/>
    </location>
</feature>
<dbReference type="InterPro" id="IPR020846">
    <property type="entry name" value="MFS_dom"/>
</dbReference>
<evidence type="ECO:0000256" key="2">
    <source>
        <dbReference type="ARBA" id="ARBA00022448"/>
    </source>
</evidence>
<gene>
    <name evidence="9" type="ORF">bsdtw1_03354</name>
</gene>
<feature type="transmembrane region" description="Helical" evidence="7">
    <location>
        <begin position="170"/>
        <end position="192"/>
    </location>
</feature>
<evidence type="ECO:0000313" key="9">
    <source>
        <dbReference type="EMBL" id="GFP77239.1"/>
    </source>
</evidence>
<dbReference type="CDD" id="cd06173">
    <property type="entry name" value="MFS_MefA_like"/>
    <property type="match status" value="1"/>
</dbReference>
<reference evidence="9 10" key="1">
    <citation type="submission" date="2020-07" db="EMBL/GenBank/DDBJ databases">
        <title>A new beta-1,3-glucan-decomposing anaerobic bacterium isolated from anoxic soil subjected to biological soil disinfestation.</title>
        <authorList>
            <person name="Ueki A."/>
            <person name="Tonouchi A."/>
        </authorList>
    </citation>
    <scope>NUCLEOTIDE SEQUENCE [LARGE SCALE GENOMIC DNA]</scope>
    <source>
        <strain evidence="9 10">TW1</strain>
    </source>
</reference>
<feature type="transmembrane region" description="Helical" evidence="7">
    <location>
        <begin position="108"/>
        <end position="124"/>
    </location>
</feature>
<evidence type="ECO:0000259" key="8">
    <source>
        <dbReference type="PROSITE" id="PS50850"/>
    </source>
</evidence>
<dbReference type="PROSITE" id="PS50850">
    <property type="entry name" value="MFS"/>
    <property type="match status" value="1"/>
</dbReference>
<comment type="subcellular location">
    <subcellularLocation>
        <location evidence="1">Cell membrane</location>
        <topology evidence="1">Multi-pass membrane protein</topology>
    </subcellularLocation>
</comment>
<feature type="transmembrane region" description="Helical" evidence="7">
    <location>
        <begin position="291"/>
        <end position="309"/>
    </location>
</feature>
<evidence type="ECO:0000256" key="4">
    <source>
        <dbReference type="ARBA" id="ARBA00022692"/>
    </source>
</evidence>
<feature type="transmembrane region" description="Helical" evidence="7">
    <location>
        <begin position="82"/>
        <end position="102"/>
    </location>
</feature>
<evidence type="ECO:0000313" key="10">
    <source>
        <dbReference type="Proteomes" id="UP000580568"/>
    </source>
</evidence>
<dbReference type="Proteomes" id="UP000580568">
    <property type="component" value="Unassembled WGS sequence"/>
</dbReference>
<feature type="transmembrane region" description="Helical" evidence="7">
    <location>
        <begin position="145"/>
        <end position="164"/>
    </location>
</feature>
<keyword evidence="2" id="KW-0813">Transport</keyword>